<dbReference type="InterPro" id="IPR023120">
    <property type="entry name" value="WHTH_transcript_rep_HrcA_IDD"/>
</dbReference>
<evidence type="ECO:0000256" key="4">
    <source>
        <dbReference type="ARBA" id="ARBA00023163"/>
    </source>
</evidence>
<keyword evidence="1 5" id="KW-0678">Repressor</keyword>
<evidence type="ECO:0000256" key="2">
    <source>
        <dbReference type="ARBA" id="ARBA00023015"/>
    </source>
</evidence>
<dbReference type="NCBIfam" id="TIGR00331">
    <property type="entry name" value="hrcA"/>
    <property type="match status" value="1"/>
</dbReference>
<keyword evidence="4 5" id="KW-0804">Transcription</keyword>
<accession>A0A1G9YCI4</accession>
<evidence type="ECO:0000313" key="9">
    <source>
        <dbReference type="Proteomes" id="UP000187651"/>
    </source>
</evidence>
<evidence type="ECO:0000313" key="8">
    <source>
        <dbReference type="EMBL" id="SDN06275.1"/>
    </source>
</evidence>
<dbReference type="InterPro" id="IPR002571">
    <property type="entry name" value="HrcA"/>
</dbReference>
<dbReference type="InterPro" id="IPR021153">
    <property type="entry name" value="HrcA_C"/>
</dbReference>
<dbReference type="SUPFAM" id="SSF55781">
    <property type="entry name" value="GAF domain-like"/>
    <property type="match status" value="1"/>
</dbReference>
<dbReference type="OrthoDB" id="9783139at2"/>
<comment type="similarity">
    <text evidence="5">Belongs to the HrcA family.</text>
</comment>
<keyword evidence="2 5" id="KW-0805">Transcription regulation</keyword>
<evidence type="ECO:0000259" key="7">
    <source>
        <dbReference type="Pfam" id="PF01628"/>
    </source>
</evidence>
<dbReference type="GO" id="GO:0045892">
    <property type="term" value="P:negative regulation of DNA-templated transcription"/>
    <property type="evidence" value="ECO:0007669"/>
    <property type="project" value="UniProtKB-UniRule"/>
</dbReference>
<reference evidence="9" key="1">
    <citation type="submission" date="2016-10" db="EMBL/GenBank/DDBJ databases">
        <authorList>
            <person name="Varghese N."/>
            <person name="Submissions S."/>
        </authorList>
    </citation>
    <scope>NUCLEOTIDE SEQUENCE [LARGE SCALE GENOMIC DNA]</scope>
    <source>
        <strain evidence="9">M83</strain>
    </source>
</reference>
<dbReference type="GO" id="GO:0003677">
    <property type="term" value="F:DNA binding"/>
    <property type="evidence" value="ECO:0007669"/>
    <property type="project" value="InterPro"/>
</dbReference>
<dbReference type="InterPro" id="IPR036390">
    <property type="entry name" value="WH_DNA-bd_sf"/>
</dbReference>
<dbReference type="PIRSF" id="PIRSF005485">
    <property type="entry name" value="HrcA"/>
    <property type="match status" value="1"/>
</dbReference>
<dbReference type="PANTHER" id="PTHR34824:SF1">
    <property type="entry name" value="HEAT-INDUCIBLE TRANSCRIPTION REPRESSOR HRCA"/>
    <property type="match status" value="1"/>
</dbReference>
<evidence type="ECO:0000256" key="5">
    <source>
        <dbReference type="HAMAP-Rule" id="MF_00081"/>
    </source>
</evidence>
<evidence type="ECO:0000256" key="6">
    <source>
        <dbReference type="SAM" id="Coils"/>
    </source>
</evidence>
<dbReference type="Gene3D" id="3.30.390.60">
    <property type="entry name" value="Heat-inducible transcription repressor hrca homolog, domain 3"/>
    <property type="match status" value="1"/>
</dbReference>
<keyword evidence="6" id="KW-0175">Coiled coil</keyword>
<dbReference type="Gene3D" id="1.10.10.10">
    <property type="entry name" value="Winged helix-like DNA-binding domain superfamily/Winged helix DNA-binding domain"/>
    <property type="match status" value="1"/>
</dbReference>
<dbReference type="SUPFAM" id="SSF46785">
    <property type="entry name" value="Winged helix' DNA-binding domain"/>
    <property type="match status" value="1"/>
</dbReference>
<proteinExistence type="inferred from homology"/>
<dbReference type="RefSeq" id="WP_074521817.1">
    <property type="nucleotide sequence ID" value="NZ_FNHZ01000005.1"/>
</dbReference>
<evidence type="ECO:0000256" key="3">
    <source>
        <dbReference type="ARBA" id="ARBA00023016"/>
    </source>
</evidence>
<name>A0A1G9YCI4_9FIRM</name>
<feature type="domain" description="Heat-inducible transcription repressor HrcA C-terminal" evidence="7">
    <location>
        <begin position="116"/>
        <end position="344"/>
    </location>
</feature>
<dbReference type="Pfam" id="PF01628">
    <property type="entry name" value="HrcA"/>
    <property type="match status" value="1"/>
</dbReference>
<dbReference type="PANTHER" id="PTHR34824">
    <property type="entry name" value="HEAT-INDUCIBLE TRANSCRIPTION REPRESSOR HRCA"/>
    <property type="match status" value="1"/>
</dbReference>
<gene>
    <name evidence="5" type="primary">hrcA</name>
    <name evidence="8" type="ORF">SAMN05216544_1764</name>
</gene>
<dbReference type="AlphaFoldDB" id="A0A1G9YCI4"/>
<protein>
    <recommendedName>
        <fullName evidence="5">Heat-inducible transcription repressor HrcA</fullName>
    </recommendedName>
</protein>
<dbReference type="HAMAP" id="MF_00081">
    <property type="entry name" value="HrcA"/>
    <property type="match status" value="1"/>
</dbReference>
<keyword evidence="3 5" id="KW-0346">Stress response</keyword>
<dbReference type="EMBL" id="FNHZ01000005">
    <property type="protein sequence ID" value="SDN06275.1"/>
    <property type="molecule type" value="Genomic_DNA"/>
</dbReference>
<dbReference type="InterPro" id="IPR036388">
    <property type="entry name" value="WH-like_DNA-bd_sf"/>
</dbReference>
<dbReference type="Proteomes" id="UP000187651">
    <property type="component" value="Unassembled WGS sequence"/>
</dbReference>
<organism evidence="8 9">
    <name type="scientific">Lachnospira pectinoschiza</name>
    <dbReference type="NCBI Taxonomy" id="28052"/>
    <lineage>
        <taxon>Bacteria</taxon>
        <taxon>Bacillati</taxon>
        <taxon>Bacillota</taxon>
        <taxon>Clostridia</taxon>
        <taxon>Lachnospirales</taxon>
        <taxon>Lachnospiraceae</taxon>
        <taxon>Lachnospira</taxon>
    </lineage>
</organism>
<keyword evidence="9" id="KW-1185">Reference proteome</keyword>
<evidence type="ECO:0000256" key="1">
    <source>
        <dbReference type="ARBA" id="ARBA00022491"/>
    </source>
</evidence>
<feature type="coiled-coil region" evidence="6">
    <location>
        <begin position="94"/>
        <end position="128"/>
    </location>
</feature>
<dbReference type="InterPro" id="IPR029016">
    <property type="entry name" value="GAF-like_dom_sf"/>
</dbReference>
<dbReference type="Gene3D" id="3.30.450.40">
    <property type="match status" value="1"/>
</dbReference>
<comment type="function">
    <text evidence="5">Negative regulator of class I heat shock genes (grpE-dnaK-dnaJ and groELS operons). Prevents heat-shock induction of these operons.</text>
</comment>
<sequence length="361" mass="40297">MDLDERKVKILKAIIKNYLETGEPVGSRTISKLEGVNLSSATIRNEMADLEELGYIVQPHTSAGRIPSDKGYRFYVDDMMKQRESSVSKREAKVSIKEAELDNMKESLDEQVDKVEELLQNVAKVLANQTNYATMVSTPKFKGNKLKFIQLSSLESNKILAVLVMEGNLIRNKVIKISEDISQENLLKLNILLNTSLTGLTLEEMNLSIISKMESQAAEHYNLIKEVLAAIVETISKADSLKIYTSGATNIFKYPELSDSEKASELIYALEEKNDLSSLVLDSVEVVGDENHEDTGIQVYIGDETPVQSMKDCSVVTATYELSDGLKGTIGIIGPKRMDYEKVVENLQNIRSQLDNVFKKT</sequence>